<dbReference type="STRING" id="416450.A0A1V6PMZ5"/>
<name>A0A1V6PMZ5_9EURO</name>
<protein>
    <submittedName>
        <fullName evidence="1">Uncharacterized protein</fullName>
    </submittedName>
</protein>
<sequence>MVEDSGYVFGAHADEDAIRDKDKRLPKTKNIYRTAVNLWMKLGIGIRDTKRPQFGSGYLLQAIALQNGALFGIETVEDFADFDLQVALTTANYNTSLTIDMIRKYLGSVVEGKHGSALVSQIYGHKDAGTYPKAYLLHCSSIDTVSAVLGEEDQSHHIEYFQGVERFYKHGLPGELPAEIEASILQNPELIEDDRWVRERRDQRILSRGKEEPVISDNDVYTRAQSFIMPEIARISALMSSDKELSFNEMLLFVDDLKSHCGRDFEVAYS</sequence>
<evidence type="ECO:0000313" key="1">
    <source>
        <dbReference type="EMBL" id="OQD78042.1"/>
    </source>
</evidence>
<accession>A0A1V6PMZ5</accession>
<keyword evidence="2" id="KW-1185">Reference proteome</keyword>
<dbReference type="PANTHER" id="PTHR37535:SF3">
    <property type="entry name" value="FLUG DOMAIN-CONTAINING PROTEIN"/>
    <property type="match status" value="1"/>
</dbReference>
<reference evidence="2" key="1">
    <citation type="journal article" date="2017" name="Nat. Microbiol.">
        <title>Global analysis of biosynthetic gene clusters reveals vast potential of secondary metabolite production in Penicillium species.</title>
        <authorList>
            <person name="Nielsen J.C."/>
            <person name="Grijseels S."/>
            <person name="Prigent S."/>
            <person name="Ji B."/>
            <person name="Dainat J."/>
            <person name="Nielsen K.F."/>
            <person name="Frisvad J.C."/>
            <person name="Workman M."/>
            <person name="Nielsen J."/>
        </authorList>
    </citation>
    <scope>NUCLEOTIDE SEQUENCE [LARGE SCALE GENOMIC DNA]</scope>
    <source>
        <strain evidence="2">IBT 31811</strain>
    </source>
</reference>
<dbReference type="PANTHER" id="PTHR37535">
    <property type="entry name" value="FLUG DOMAIN PROTEIN"/>
    <property type="match status" value="1"/>
</dbReference>
<proteinExistence type="predicted"/>
<evidence type="ECO:0000313" key="2">
    <source>
        <dbReference type="Proteomes" id="UP000191672"/>
    </source>
</evidence>
<gene>
    <name evidence="1" type="ORF">PENANT_c094G00629</name>
</gene>
<comment type="caution">
    <text evidence="1">The sequence shown here is derived from an EMBL/GenBank/DDBJ whole genome shotgun (WGS) entry which is preliminary data.</text>
</comment>
<organism evidence="1 2">
    <name type="scientific">Penicillium antarcticum</name>
    <dbReference type="NCBI Taxonomy" id="416450"/>
    <lineage>
        <taxon>Eukaryota</taxon>
        <taxon>Fungi</taxon>
        <taxon>Dikarya</taxon>
        <taxon>Ascomycota</taxon>
        <taxon>Pezizomycotina</taxon>
        <taxon>Eurotiomycetes</taxon>
        <taxon>Eurotiomycetidae</taxon>
        <taxon>Eurotiales</taxon>
        <taxon>Aspergillaceae</taxon>
        <taxon>Penicillium</taxon>
    </lineage>
</organism>
<dbReference type="EMBL" id="MDYN01000094">
    <property type="protein sequence ID" value="OQD78042.1"/>
    <property type="molecule type" value="Genomic_DNA"/>
</dbReference>
<dbReference type="Proteomes" id="UP000191672">
    <property type="component" value="Unassembled WGS sequence"/>
</dbReference>
<dbReference type="AlphaFoldDB" id="A0A1V6PMZ5"/>